<dbReference type="Gene3D" id="1.10.357.10">
    <property type="entry name" value="Tetracycline Repressor, domain 2"/>
    <property type="match status" value="1"/>
</dbReference>
<gene>
    <name evidence="4" type="ORF">EI167_15905</name>
</gene>
<dbReference type="EMBL" id="RRZA01000056">
    <property type="protein sequence ID" value="MBE0458900.1"/>
    <property type="molecule type" value="Genomic_DNA"/>
</dbReference>
<proteinExistence type="predicted"/>
<evidence type="ECO:0000256" key="1">
    <source>
        <dbReference type="ARBA" id="ARBA00023125"/>
    </source>
</evidence>
<dbReference type="InterPro" id="IPR001647">
    <property type="entry name" value="HTH_TetR"/>
</dbReference>
<dbReference type="RefSeq" id="WP_192542457.1">
    <property type="nucleotide sequence ID" value="NZ_RRZA01000056.1"/>
</dbReference>
<dbReference type="InterPro" id="IPR009057">
    <property type="entry name" value="Homeodomain-like_sf"/>
</dbReference>
<name>A0ABR9FPZ1_9GAMM</name>
<comment type="caution">
    <text evidence="4">The sequence shown here is derived from an EMBL/GenBank/DDBJ whole genome shotgun (WGS) entry which is preliminary data.</text>
</comment>
<evidence type="ECO:0000313" key="4">
    <source>
        <dbReference type="EMBL" id="MBE0458900.1"/>
    </source>
</evidence>
<reference evidence="4 5" key="1">
    <citation type="submission" date="2020-07" db="EMBL/GenBank/DDBJ databases">
        <title>Halophilic bacteria isolated from french cheeses.</title>
        <authorList>
            <person name="Kothe C.I."/>
            <person name="Farah-Kraiem B."/>
            <person name="Renault P."/>
            <person name="Dridi B."/>
        </authorList>
    </citation>
    <scope>NUCLEOTIDE SEQUENCE [LARGE SCALE GENOMIC DNA]</scope>
    <source>
        <strain evidence="4 5">FME14</strain>
    </source>
</reference>
<accession>A0ABR9FPZ1</accession>
<organism evidence="4 5">
    <name type="scientific">Pseudoalteromonas prydzensis</name>
    <dbReference type="NCBI Taxonomy" id="182141"/>
    <lineage>
        <taxon>Bacteria</taxon>
        <taxon>Pseudomonadati</taxon>
        <taxon>Pseudomonadota</taxon>
        <taxon>Gammaproteobacteria</taxon>
        <taxon>Alteromonadales</taxon>
        <taxon>Pseudoalteromonadaceae</taxon>
        <taxon>Pseudoalteromonas</taxon>
    </lineage>
</organism>
<dbReference type="Pfam" id="PF00440">
    <property type="entry name" value="TetR_N"/>
    <property type="match status" value="1"/>
</dbReference>
<evidence type="ECO:0000259" key="3">
    <source>
        <dbReference type="PROSITE" id="PS50977"/>
    </source>
</evidence>
<feature type="domain" description="HTH tetR-type" evidence="3">
    <location>
        <begin position="2"/>
        <end position="62"/>
    </location>
</feature>
<keyword evidence="1 2" id="KW-0238">DNA-binding</keyword>
<evidence type="ECO:0000313" key="5">
    <source>
        <dbReference type="Proteomes" id="UP000707245"/>
    </source>
</evidence>
<dbReference type="Proteomes" id="UP000707245">
    <property type="component" value="Unassembled WGS sequence"/>
</dbReference>
<sequence>MNKTQEKIATALETAFAQHGFAEQGVDALKDATGVSLRTLYKYCPSKEAMIVTALEYRHTRYLNTIFTSSNDSQNNSAEHIFKQIGFWMGEYAPSGCLFHNAVAAYPNSKALSALLTRHKFEVANSLTTALDLKGYEDELLLIHEGLTQSWPLLGDKALVIANKLVSGYLKNRDA</sequence>
<feature type="DNA-binding region" description="H-T-H motif" evidence="2">
    <location>
        <begin position="25"/>
        <end position="44"/>
    </location>
</feature>
<evidence type="ECO:0000256" key="2">
    <source>
        <dbReference type="PROSITE-ProRule" id="PRU00335"/>
    </source>
</evidence>
<dbReference type="PROSITE" id="PS50977">
    <property type="entry name" value="HTH_TETR_2"/>
    <property type="match status" value="1"/>
</dbReference>
<dbReference type="SUPFAM" id="SSF46689">
    <property type="entry name" value="Homeodomain-like"/>
    <property type="match status" value="1"/>
</dbReference>
<protein>
    <submittedName>
        <fullName evidence="4">TetR/AcrR family transcriptional regulator</fullName>
    </submittedName>
</protein>
<keyword evidence="5" id="KW-1185">Reference proteome</keyword>